<keyword evidence="2" id="KW-0238">DNA-binding</keyword>
<feature type="compositionally biased region" description="Basic and acidic residues" evidence="1">
    <location>
        <begin position="102"/>
        <end position="114"/>
    </location>
</feature>
<name>A0AB34FVC2_9HYPO</name>
<dbReference type="GO" id="GO:0003677">
    <property type="term" value="F:DNA binding"/>
    <property type="evidence" value="ECO:0007669"/>
    <property type="project" value="UniProtKB-KW"/>
</dbReference>
<comment type="caution">
    <text evidence="2">The sequence shown here is derived from an EMBL/GenBank/DDBJ whole genome shotgun (WGS) entry which is preliminary data.</text>
</comment>
<protein>
    <submittedName>
        <fullName evidence="2">DNA-binding SAP</fullName>
    </submittedName>
</protein>
<evidence type="ECO:0000313" key="2">
    <source>
        <dbReference type="EMBL" id="KAJ6442322.1"/>
    </source>
</evidence>
<dbReference type="AlphaFoldDB" id="A0AB34FVC2"/>
<dbReference type="Proteomes" id="UP001163105">
    <property type="component" value="Unassembled WGS sequence"/>
</dbReference>
<reference evidence="2" key="1">
    <citation type="submission" date="2023-01" db="EMBL/GenBank/DDBJ databases">
        <title>The growth and conidiation of Purpureocillium lavendulum are regulated by nitrogen source and histone H3K14 acetylation.</title>
        <authorList>
            <person name="Tang P."/>
            <person name="Han J."/>
            <person name="Zhang C."/>
            <person name="Tang P."/>
            <person name="Qi F."/>
            <person name="Zhang K."/>
            <person name="Liang L."/>
        </authorList>
    </citation>
    <scope>NUCLEOTIDE SEQUENCE</scope>
    <source>
        <strain evidence="2">YMF1.00683</strain>
    </source>
</reference>
<dbReference type="EMBL" id="JAQHRD010000004">
    <property type="protein sequence ID" value="KAJ6442322.1"/>
    <property type="molecule type" value="Genomic_DNA"/>
</dbReference>
<keyword evidence="3" id="KW-1185">Reference proteome</keyword>
<organism evidence="2 3">
    <name type="scientific">Purpureocillium lavendulum</name>
    <dbReference type="NCBI Taxonomy" id="1247861"/>
    <lineage>
        <taxon>Eukaryota</taxon>
        <taxon>Fungi</taxon>
        <taxon>Dikarya</taxon>
        <taxon>Ascomycota</taxon>
        <taxon>Pezizomycotina</taxon>
        <taxon>Sordariomycetes</taxon>
        <taxon>Hypocreomycetidae</taxon>
        <taxon>Hypocreales</taxon>
        <taxon>Ophiocordycipitaceae</taxon>
        <taxon>Purpureocillium</taxon>
    </lineage>
</organism>
<feature type="region of interest" description="Disordered" evidence="1">
    <location>
        <begin position="54"/>
        <end position="134"/>
    </location>
</feature>
<accession>A0AB34FVC2</accession>
<sequence>MPSRYESYHDDPAFYSHGFDYRRSSSRPPRSGERFLQALDRGRVHEAGDIVRSTLVPRGRRHDNNAGKDARTHHARRGRDGIARGEERYSAYDLDTNVRTGSADKREKLDDSQHPHQHPRHHRRRHSTSGPVCGGGFGEAAAAAAVAGLVEAVRARHNPDRSARAVTAAVGAAAVDALVSKGEDRKRGRHIAESAIGGLALDRITNGSSKRAY</sequence>
<proteinExistence type="predicted"/>
<evidence type="ECO:0000256" key="1">
    <source>
        <dbReference type="SAM" id="MobiDB-lite"/>
    </source>
</evidence>
<feature type="compositionally biased region" description="Basic residues" evidence="1">
    <location>
        <begin position="115"/>
        <end position="127"/>
    </location>
</feature>
<feature type="compositionally biased region" description="Basic and acidic residues" evidence="1">
    <location>
        <begin position="62"/>
        <end position="90"/>
    </location>
</feature>
<evidence type="ECO:0000313" key="3">
    <source>
        <dbReference type="Proteomes" id="UP001163105"/>
    </source>
</evidence>
<gene>
    <name evidence="2" type="ORF">O9K51_05879</name>
</gene>